<gene>
    <name evidence="2" type="ORF">O3303_04775</name>
</gene>
<dbReference type="EMBL" id="CP114767">
    <property type="protein sequence ID" value="WBA42877.1"/>
    <property type="molecule type" value="Genomic_DNA"/>
</dbReference>
<evidence type="ECO:0000313" key="2">
    <source>
        <dbReference type="EMBL" id="WBA42877.1"/>
    </source>
</evidence>
<dbReference type="Proteomes" id="UP001211005">
    <property type="component" value="Chromosome"/>
</dbReference>
<feature type="signal peptide" evidence="1">
    <location>
        <begin position="1"/>
        <end position="18"/>
    </location>
</feature>
<evidence type="ECO:0000256" key="1">
    <source>
        <dbReference type="SAM" id="SignalP"/>
    </source>
</evidence>
<proteinExistence type="predicted"/>
<keyword evidence="3" id="KW-1185">Reference proteome</keyword>
<dbReference type="RefSeq" id="WP_269560926.1">
    <property type="nucleotide sequence ID" value="NZ_CP114767.1"/>
</dbReference>
<accession>A0ABY7LTZ2</accession>
<name>A0ABY7LTZ2_9BACT</name>
<organism evidence="2 3">
    <name type="scientific">Hymenobacter canadensis</name>
    <dbReference type="NCBI Taxonomy" id="2999067"/>
    <lineage>
        <taxon>Bacteria</taxon>
        <taxon>Pseudomonadati</taxon>
        <taxon>Bacteroidota</taxon>
        <taxon>Cytophagia</taxon>
        <taxon>Cytophagales</taxon>
        <taxon>Hymenobacteraceae</taxon>
        <taxon>Hymenobacter</taxon>
    </lineage>
</organism>
<sequence>MKYILTLAAVLTIQQAQAQIGLIMGGTRAAVSVATLAARQKKAKAAAPKDAAPKAEGAAATPTLGRGVTLFTYHGENVQRKRTTEATFKGKGGPEILALEALLEQRHQALLADSTASVLTPEQLTALTTAARTAATARPDWNYAPYQQELAFYQKEEQRRQPAAQPVPAK</sequence>
<feature type="chain" id="PRO_5046447879" evidence="1">
    <location>
        <begin position="19"/>
        <end position="170"/>
    </location>
</feature>
<protein>
    <submittedName>
        <fullName evidence="2">Uncharacterized protein</fullName>
    </submittedName>
</protein>
<evidence type="ECO:0000313" key="3">
    <source>
        <dbReference type="Proteomes" id="UP001211005"/>
    </source>
</evidence>
<keyword evidence="1" id="KW-0732">Signal</keyword>
<reference evidence="2 3" key="1">
    <citation type="submission" date="2022-12" db="EMBL/GenBank/DDBJ databases">
        <title>Hymenobacter canadensis sp. nov. isolated from lake water of the Cambridge Bay, Canada.</title>
        <authorList>
            <person name="Kim W.H."/>
            <person name="Lee Y.M."/>
        </authorList>
    </citation>
    <scope>NUCLEOTIDE SEQUENCE [LARGE SCALE GENOMIC DNA]</scope>
    <source>
        <strain evidence="2 3">PAMC 29467</strain>
    </source>
</reference>